<organism evidence="2 3">
    <name type="scientific">Paenibacillus physcomitrellae</name>
    <dbReference type="NCBI Taxonomy" id="1619311"/>
    <lineage>
        <taxon>Bacteria</taxon>
        <taxon>Bacillati</taxon>
        <taxon>Bacillota</taxon>
        <taxon>Bacilli</taxon>
        <taxon>Bacillales</taxon>
        <taxon>Paenibacillaceae</taxon>
        <taxon>Paenibacillus</taxon>
    </lineage>
</organism>
<feature type="region of interest" description="Disordered" evidence="1">
    <location>
        <begin position="1"/>
        <end position="43"/>
    </location>
</feature>
<comment type="caution">
    <text evidence="2">The sequence shown here is derived from an EMBL/GenBank/DDBJ whole genome shotgun (WGS) entry which is preliminary data.</text>
</comment>
<protein>
    <submittedName>
        <fullName evidence="2">Uncharacterized protein</fullName>
    </submittedName>
</protein>
<evidence type="ECO:0000256" key="1">
    <source>
        <dbReference type="SAM" id="MobiDB-lite"/>
    </source>
</evidence>
<reference evidence="3" key="1">
    <citation type="journal article" date="2019" name="Int. J. Syst. Evol. Microbiol.">
        <title>The Global Catalogue of Microorganisms (GCM) 10K type strain sequencing project: providing services to taxonomists for standard genome sequencing and annotation.</title>
        <authorList>
            <consortium name="The Broad Institute Genomics Platform"/>
            <consortium name="The Broad Institute Genome Sequencing Center for Infectious Disease"/>
            <person name="Wu L."/>
            <person name="Ma J."/>
        </authorList>
    </citation>
    <scope>NUCLEOTIDE SEQUENCE [LARGE SCALE GENOMIC DNA]</scope>
    <source>
        <strain evidence="3">CGMCC 1.15044</strain>
    </source>
</reference>
<dbReference type="Proteomes" id="UP000609323">
    <property type="component" value="Unassembled WGS sequence"/>
</dbReference>
<evidence type="ECO:0000313" key="3">
    <source>
        <dbReference type="Proteomes" id="UP000609323"/>
    </source>
</evidence>
<gene>
    <name evidence="2" type="ORF">GCM10010917_41980</name>
</gene>
<dbReference type="EMBL" id="BMHF01000024">
    <property type="protein sequence ID" value="GGA52347.1"/>
    <property type="molecule type" value="Genomic_DNA"/>
</dbReference>
<proteinExistence type="predicted"/>
<accession>A0ABQ1GYF9</accession>
<keyword evidence="3" id="KW-1185">Reference proteome</keyword>
<name>A0ABQ1GYF9_9BACL</name>
<evidence type="ECO:0000313" key="2">
    <source>
        <dbReference type="EMBL" id="GGA52347.1"/>
    </source>
</evidence>
<sequence>MPHHKPKKLNNQQNKSSITEEARETKTKKQADYPASLNGVPKL</sequence>
<dbReference type="RefSeq" id="WP_268237199.1">
    <property type="nucleotide sequence ID" value="NZ_BMHF01000024.1"/>
</dbReference>
<feature type="compositionally biased region" description="Basic and acidic residues" evidence="1">
    <location>
        <begin position="18"/>
        <end position="31"/>
    </location>
</feature>